<feature type="region of interest" description="Disordered" evidence="1">
    <location>
        <begin position="1"/>
        <end position="20"/>
    </location>
</feature>
<name>A0A264VMT7_PRORE</name>
<proteinExistence type="predicted"/>
<dbReference type="AlphaFoldDB" id="A0A264VMT7"/>
<gene>
    <name evidence="2" type="ORF">CHI95_23070</name>
</gene>
<protein>
    <submittedName>
        <fullName evidence="2">Uncharacterized protein</fullName>
    </submittedName>
</protein>
<dbReference type="Proteomes" id="UP000216001">
    <property type="component" value="Unassembled WGS sequence"/>
</dbReference>
<evidence type="ECO:0000313" key="3">
    <source>
        <dbReference type="Proteomes" id="UP000216001"/>
    </source>
</evidence>
<reference evidence="2 3" key="1">
    <citation type="submission" date="2017-07" db="EMBL/GenBank/DDBJ databases">
        <title>blaIMP-27 on transferable plasmids in Proteus mirabilis and Providencia rettgeri.</title>
        <authorList>
            <person name="Potter R."/>
        </authorList>
    </citation>
    <scope>NUCLEOTIDE SEQUENCE [LARGE SCALE GENOMIC DNA]</scope>
    <source>
        <strain evidence="2 3">PR1</strain>
    </source>
</reference>
<evidence type="ECO:0000256" key="1">
    <source>
        <dbReference type="SAM" id="MobiDB-lite"/>
    </source>
</evidence>
<organism evidence="2 3">
    <name type="scientific">Providencia rettgeri</name>
    <dbReference type="NCBI Taxonomy" id="587"/>
    <lineage>
        <taxon>Bacteria</taxon>
        <taxon>Pseudomonadati</taxon>
        <taxon>Pseudomonadota</taxon>
        <taxon>Gammaproteobacteria</taxon>
        <taxon>Enterobacterales</taxon>
        <taxon>Morganellaceae</taxon>
        <taxon>Providencia</taxon>
    </lineage>
</organism>
<dbReference type="EMBL" id="NOWC01000043">
    <property type="protein sequence ID" value="OZS72187.1"/>
    <property type="molecule type" value="Genomic_DNA"/>
</dbReference>
<evidence type="ECO:0000313" key="2">
    <source>
        <dbReference type="EMBL" id="OZS72187.1"/>
    </source>
</evidence>
<dbReference type="RefSeq" id="WP_094963095.1">
    <property type="nucleotide sequence ID" value="NZ_NOWC01000043.1"/>
</dbReference>
<comment type="caution">
    <text evidence="2">The sequence shown here is derived from an EMBL/GenBank/DDBJ whole genome shotgun (WGS) entry which is preliminary data.</text>
</comment>
<sequence>MSDNTGNLNAGPDVDGARNPDILTNHDRLVDMKNRLSFWGPGVTLTPEEQLALIEFRLQYFSVDVLPRFIKEMADELGCKPDNEVMLQAIDDLRVAAGCRGAMARRAGVTVNEMNLVLARPESVTQAVPESVINQVCLTAAEIHNRGSGVGDDKAQAIIDQIREMLNRVGQ</sequence>
<accession>A0A264VMT7</accession>